<gene>
    <name evidence="1" type="ORF">DGYR_LOCUS2383</name>
</gene>
<dbReference type="AlphaFoldDB" id="A0A7I8VAM3"/>
<dbReference type="Proteomes" id="UP000549394">
    <property type="component" value="Unassembled WGS sequence"/>
</dbReference>
<organism evidence="1 2">
    <name type="scientific">Dimorphilus gyrociliatus</name>
    <dbReference type="NCBI Taxonomy" id="2664684"/>
    <lineage>
        <taxon>Eukaryota</taxon>
        <taxon>Metazoa</taxon>
        <taxon>Spiralia</taxon>
        <taxon>Lophotrochozoa</taxon>
        <taxon>Annelida</taxon>
        <taxon>Polychaeta</taxon>
        <taxon>Polychaeta incertae sedis</taxon>
        <taxon>Dinophilidae</taxon>
        <taxon>Dimorphilus</taxon>
    </lineage>
</organism>
<proteinExistence type="predicted"/>
<comment type="caution">
    <text evidence="1">The sequence shown here is derived from an EMBL/GenBank/DDBJ whole genome shotgun (WGS) entry which is preliminary data.</text>
</comment>
<keyword evidence="2" id="KW-1185">Reference proteome</keyword>
<dbReference type="OrthoDB" id="6148233at2759"/>
<evidence type="ECO:0000313" key="1">
    <source>
        <dbReference type="EMBL" id="CAD5113381.1"/>
    </source>
</evidence>
<reference evidence="1 2" key="1">
    <citation type="submission" date="2020-08" db="EMBL/GenBank/DDBJ databases">
        <authorList>
            <person name="Hejnol A."/>
        </authorList>
    </citation>
    <scope>NUCLEOTIDE SEQUENCE [LARGE SCALE GENOMIC DNA]</scope>
</reference>
<protein>
    <submittedName>
        <fullName evidence="1">DgyrCDS2554</fullName>
    </submittedName>
</protein>
<dbReference type="PANTHER" id="PTHR35378:SF1">
    <property type="entry name" value="C2H2-TYPE DOMAIN-CONTAINING PROTEIN"/>
    <property type="match status" value="1"/>
</dbReference>
<accession>A0A7I8VAM3</accession>
<name>A0A7I8VAM3_9ANNE</name>
<dbReference type="PANTHER" id="PTHR35378">
    <property type="entry name" value="UNNAMED PRODUCT"/>
    <property type="match status" value="1"/>
</dbReference>
<sequence>MGGWLSRFYDEEEEVPQPQQIQRSRTIPYSDASAAISTPIQFSLGRESFHAAVEPHKEYAHFAIEDVYTWRDNTSHRISPLHIRYSQDAIFYKFQAKDHRAMKEIATVAEDLITGYIKVSDFPKIKVILFEGNLHSLDNRRLWVFKQYQKYKQDLEIDSDNHNVLDRPAPILHNQVRRSQQPVIRKLYQEDSPLETPNFDNARVSNDTSRSCHVDNSYLNYSPGIFLPKIHQNARTTSQYTTRNWKIVYSDIKVIADESDGSNLDSPGEFSIEQIKNWRYNNLYDISPAHLRFCQDTIFYKFQAKSHTDMKTIKSVLESLLNGECKISDFPPIQVVLKENLLYTLDNRRLWLFKQYQKQHKDIMIKVEYLELTSKHQLKFTTKNKGSSIKIERKPKHSRRQ</sequence>
<evidence type="ECO:0000313" key="2">
    <source>
        <dbReference type="Proteomes" id="UP000549394"/>
    </source>
</evidence>
<dbReference type="EMBL" id="CAJFCJ010000003">
    <property type="protein sequence ID" value="CAD5113381.1"/>
    <property type="molecule type" value="Genomic_DNA"/>
</dbReference>